<dbReference type="InterPro" id="IPR020904">
    <property type="entry name" value="Sc_DH/Rdtase_CS"/>
</dbReference>
<keyword evidence="2 4" id="KW-0560">Oxidoreductase</keyword>
<dbReference type="EC" id="1.-.-.-" evidence="4"/>
<dbReference type="InterPro" id="IPR002347">
    <property type="entry name" value="SDR_fam"/>
</dbReference>
<dbReference type="SUPFAM" id="SSF51735">
    <property type="entry name" value="NAD(P)-binding Rossmann-fold domains"/>
    <property type="match status" value="1"/>
</dbReference>
<reference evidence="4 5" key="1">
    <citation type="submission" date="2024-05" db="EMBL/GenBank/DDBJ databases">
        <title>Roseateles sp. 2.12 16S ribosomal RNA gene Genome sequencing and assembly.</title>
        <authorList>
            <person name="Woo H."/>
        </authorList>
    </citation>
    <scope>NUCLEOTIDE SEQUENCE [LARGE SCALE GENOMIC DNA]</scope>
    <source>
        <strain evidence="4 5">2.12</strain>
    </source>
</reference>
<evidence type="ECO:0000256" key="1">
    <source>
        <dbReference type="ARBA" id="ARBA00006484"/>
    </source>
</evidence>
<dbReference type="PRINTS" id="PR00081">
    <property type="entry name" value="GDHRDH"/>
</dbReference>
<dbReference type="PROSITE" id="PS00061">
    <property type="entry name" value="ADH_SHORT"/>
    <property type="match status" value="1"/>
</dbReference>
<sequence length="257" mass="26971">MPQSDLSASGPRIALVTGAGSGIGRAAALGLAQAGWQLVLVGRREDALRETQAAAAEPACCLVSPCNVADAAAVKALFADVERRFGRLDLLFNNAGLSAPPLPVDELSFEQWQSVVDVNLTGSFLCAQAAFGLMKRQEPRGGRIINNGSIAAHTPRPNSAPYTATKHAITGLTKALSLDGREFDIAVGQIDIGNAATEMARPMQQGVRQANGSIAVEATMDVQQVADTLVHLAQLPLSVNVPFMTLMANRMPYIGRG</sequence>
<proteinExistence type="inferred from homology"/>
<protein>
    <submittedName>
        <fullName evidence="4">SDR family oxidoreductase</fullName>
        <ecNumber evidence="4">1.-.-.-</ecNumber>
    </submittedName>
</protein>
<dbReference type="PRINTS" id="PR00080">
    <property type="entry name" value="SDRFAMILY"/>
</dbReference>
<comment type="similarity">
    <text evidence="1 3">Belongs to the short-chain dehydrogenases/reductases (SDR) family.</text>
</comment>
<dbReference type="Proteomes" id="UP001462640">
    <property type="component" value="Unassembled WGS sequence"/>
</dbReference>
<evidence type="ECO:0000256" key="2">
    <source>
        <dbReference type="ARBA" id="ARBA00023002"/>
    </source>
</evidence>
<dbReference type="Pfam" id="PF00106">
    <property type="entry name" value="adh_short"/>
    <property type="match status" value="1"/>
</dbReference>
<evidence type="ECO:0000313" key="5">
    <source>
        <dbReference type="Proteomes" id="UP001462640"/>
    </source>
</evidence>
<gene>
    <name evidence="4" type="ORF">ABDJ40_16515</name>
</gene>
<dbReference type="InterPro" id="IPR036291">
    <property type="entry name" value="NAD(P)-bd_dom_sf"/>
</dbReference>
<dbReference type="PANTHER" id="PTHR43669">
    <property type="entry name" value="5-KETO-D-GLUCONATE 5-REDUCTASE"/>
    <property type="match status" value="1"/>
</dbReference>
<evidence type="ECO:0000256" key="3">
    <source>
        <dbReference type="RuleBase" id="RU000363"/>
    </source>
</evidence>
<dbReference type="GO" id="GO:0016491">
    <property type="term" value="F:oxidoreductase activity"/>
    <property type="evidence" value="ECO:0007669"/>
    <property type="project" value="UniProtKB-KW"/>
</dbReference>
<name>A0ABV0GH21_9BURK</name>
<dbReference type="CDD" id="cd05233">
    <property type="entry name" value="SDR_c"/>
    <property type="match status" value="1"/>
</dbReference>
<dbReference type="Gene3D" id="3.40.50.720">
    <property type="entry name" value="NAD(P)-binding Rossmann-like Domain"/>
    <property type="match status" value="1"/>
</dbReference>
<comment type="caution">
    <text evidence="4">The sequence shown here is derived from an EMBL/GenBank/DDBJ whole genome shotgun (WGS) entry which is preliminary data.</text>
</comment>
<dbReference type="PANTHER" id="PTHR43669:SF12">
    <property type="entry name" value="BLR5618 PROTEIN"/>
    <property type="match status" value="1"/>
</dbReference>
<organism evidence="4 5">
    <name type="scientific">Roseateles flavus</name>
    <dbReference type="NCBI Taxonomy" id="3149041"/>
    <lineage>
        <taxon>Bacteria</taxon>
        <taxon>Pseudomonadati</taxon>
        <taxon>Pseudomonadota</taxon>
        <taxon>Betaproteobacteria</taxon>
        <taxon>Burkholderiales</taxon>
        <taxon>Sphaerotilaceae</taxon>
        <taxon>Roseateles</taxon>
    </lineage>
</organism>
<accession>A0ABV0GH21</accession>
<evidence type="ECO:0000313" key="4">
    <source>
        <dbReference type="EMBL" id="MEO3714370.1"/>
    </source>
</evidence>
<keyword evidence="5" id="KW-1185">Reference proteome</keyword>
<dbReference type="EMBL" id="JBDPZC010000007">
    <property type="protein sequence ID" value="MEO3714370.1"/>
    <property type="molecule type" value="Genomic_DNA"/>
</dbReference>